<organism evidence="3 4">
    <name type="scientific">Metabacillus fastidiosus</name>
    <dbReference type="NCBI Taxonomy" id="1458"/>
    <lineage>
        <taxon>Bacteria</taxon>
        <taxon>Bacillati</taxon>
        <taxon>Bacillota</taxon>
        <taxon>Bacilli</taxon>
        <taxon>Bacillales</taxon>
        <taxon>Bacillaceae</taxon>
        <taxon>Metabacillus</taxon>
    </lineage>
</organism>
<dbReference type="Proteomes" id="UP001342826">
    <property type="component" value="Unassembled WGS sequence"/>
</dbReference>
<feature type="domain" description="XdhC- CoxI" evidence="1">
    <location>
        <begin position="13"/>
        <end position="78"/>
    </location>
</feature>
<gene>
    <name evidence="3" type="ORF">P9271_15070</name>
</gene>
<proteinExistence type="predicted"/>
<dbReference type="Pfam" id="PF13478">
    <property type="entry name" value="XdhC_C"/>
    <property type="match status" value="1"/>
</dbReference>
<dbReference type="InterPro" id="IPR052698">
    <property type="entry name" value="MoCofactor_Util/Proc"/>
</dbReference>
<dbReference type="PANTHER" id="PTHR30388">
    <property type="entry name" value="ALDEHYDE OXIDOREDUCTASE MOLYBDENUM COFACTOR ASSEMBLY PROTEIN"/>
    <property type="match status" value="1"/>
</dbReference>
<dbReference type="Gene3D" id="3.40.50.720">
    <property type="entry name" value="NAD(P)-binding Rossmann-like Domain"/>
    <property type="match status" value="1"/>
</dbReference>
<dbReference type="EMBL" id="JARTFS010000012">
    <property type="protein sequence ID" value="MED4402638.1"/>
    <property type="molecule type" value="Genomic_DNA"/>
</dbReference>
<evidence type="ECO:0000313" key="4">
    <source>
        <dbReference type="Proteomes" id="UP001342826"/>
    </source>
</evidence>
<comment type="caution">
    <text evidence="3">The sequence shown here is derived from an EMBL/GenBank/DDBJ whole genome shotgun (WGS) entry which is preliminary data.</text>
</comment>
<accession>A0ABU6NZU6</accession>
<dbReference type="RefSeq" id="WP_328015478.1">
    <property type="nucleotide sequence ID" value="NZ_JARTFS010000012.1"/>
</dbReference>
<evidence type="ECO:0000259" key="2">
    <source>
        <dbReference type="Pfam" id="PF13478"/>
    </source>
</evidence>
<dbReference type="PANTHER" id="PTHR30388:SF6">
    <property type="entry name" value="XANTHINE DEHYDROGENASE SUBUNIT A-RELATED"/>
    <property type="match status" value="1"/>
</dbReference>
<sequence>MGTFIDLLEGIAHSDEKCVLATIIHIEGSAYLKEGTSMIIYGDGKYVGMLSASCLEEDVIIRAKEVFENECSQTIMYDMRKEDDLSWGQGAGCNGVIYILLEFVTERLKDELMFTKERLERGKSILYKKEFSYQLSLLNDSFIETDIGEVKKNGLFIDEANRGLQYRCFYTPKPRMIIFGAGADVKPIASLAFQAGFDVILGDWRPESIHKQSFPEAKELIIGTPEEIAAQIAFLETDFVIVMSHNFLKDQQFLNRVIDGKWRYLGILGPKERTMRLFNKKHIPGSVSSPAGLSIGAKGPNEIAISIMAEVIQKLRMSERKSVENDFK</sequence>
<name>A0ABU6NZU6_9BACI</name>
<dbReference type="InterPro" id="IPR027051">
    <property type="entry name" value="XdhC_Rossmann_dom"/>
</dbReference>
<dbReference type="InterPro" id="IPR003777">
    <property type="entry name" value="XdhC_CoxI"/>
</dbReference>
<keyword evidence="4" id="KW-1185">Reference proteome</keyword>
<evidence type="ECO:0000313" key="3">
    <source>
        <dbReference type="EMBL" id="MED4402638.1"/>
    </source>
</evidence>
<feature type="domain" description="XdhC Rossmann" evidence="2">
    <location>
        <begin position="176"/>
        <end position="311"/>
    </location>
</feature>
<dbReference type="Pfam" id="PF02625">
    <property type="entry name" value="XdhC_CoxI"/>
    <property type="match status" value="1"/>
</dbReference>
<evidence type="ECO:0000259" key="1">
    <source>
        <dbReference type="Pfam" id="PF02625"/>
    </source>
</evidence>
<reference evidence="3 4" key="1">
    <citation type="submission" date="2023-03" db="EMBL/GenBank/DDBJ databases">
        <title>Bacillus Genome Sequencing.</title>
        <authorList>
            <person name="Dunlap C."/>
        </authorList>
    </citation>
    <scope>NUCLEOTIDE SEQUENCE [LARGE SCALE GENOMIC DNA]</scope>
    <source>
        <strain evidence="3 4">NRS-1717</strain>
    </source>
</reference>
<protein>
    <submittedName>
        <fullName evidence="3">XdhC family protein</fullName>
    </submittedName>
</protein>